<comment type="caution">
    <text evidence="5">The sequence shown here is derived from an EMBL/GenBank/DDBJ whole genome shotgun (WGS) entry which is preliminary data.</text>
</comment>
<feature type="signal peptide" evidence="3">
    <location>
        <begin position="1"/>
        <end position="26"/>
    </location>
</feature>
<name>A0ABR6X9V7_9BURK</name>
<feature type="chain" id="PRO_5047405527" description="DnaJ-like protein C11 C-terminal domain-containing protein" evidence="3">
    <location>
        <begin position="27"/>
        <end position="354"/>
    </location>
</feature>
<reference evidence="5 6" key="1">
    <citation type="submission" date="2020-08" db="EMBL/GenBank/DDBJ databases">
        <title>Novel species isolated from subtropical streams in China.</title>
        <authorList>
            <person name="Lu H."/>
        </authorList>
    </citation>
    <scope>NUCLEOTIDE SEQUENCE [LARGE SCALE GENOMIC DNA]</scope>
    <source>
        <strain evidence="5 6">KACC 16656</strain>
    </source>
</reference>
<accession>A0ABR6X9V7</accession>
<feature type="region of interest" description="Disordered" evidence="2">
    <location>
        <begin position="243"/>
        <end position="268"/>
    </location>
</feature>
<gene>
    <name evidence="5" type="ORF">H8K52_20430</name>
</gene>
<evidence type="ECO:0000256" key="3">
    <source>
        <dbReference type="SAM" id="SignalP"/>
    </source>
</evidence>
<dbReference type="Pfam" id="PF11875">
    <property type="entry name" value="DnaJ-like_C11_C"/>
    <property type="match status" value="1"/>
</dbReference>
<evidence type="ECO:0000256" key="2">
    <source>
        <dbReference type="SAM" id="MobiDB-lite"/>
    </source>
</evidence>
<dbReference type="RefSeq" id="WP_186924763.1">
    <property type="nucleotide sequence ID" value="NZ_JACOFW010000052.1"/>
</dbReference>
<evidence type="ECO:0000313" key="5">
    <source>
        <dbReference type="EMBL" id="MBC3809707.1"/>
    </source>
</evidence>
<evidence type="ECO:0000313" key="6">
    <source>
        <dbReference type="Proteomes" id="UP000648257"/>
    </source>
</evidence>
<keyword evidence="6" id="KW-1185">Reference proteome</keyword>
<protein>
    <recommendedName>
        <fullName evidence="4">DnaJ-like protein C11 C-terminal domain-containing protein</fullName>
    </recommendedName>
</protein>
<dbReference type="Proteomes" id="UP000648257">
    <property type="component" value="Unassembled WGS sequence"/>
</dbReference>
<keyword evidence="1" id="KW-0143">Chaperone</keyword>
<evidence type="ECO:0000259" key="4">
    <source>
        <dbReference type="Pfam" id="PF11875"/>
    </source>
</evidence>
<proteinExistence type="predicted"/>
<organism evidence="5 6">
    <name type="scientific">Undibacterium seohonense</name>
    <dbReference type="NCBI Taxonomy" id="1344950"/>
    <lineage>
        <taxon>Bacteria</taxon>
        <taxon>Pseudomonadati</taxon>
        <taxon>Pseudomonadota</taxon>
        <taxon>Betaproteobacteria</taxon>
        <taxon>Burkholderiales</taxon>
        <taxon>Oxalobacteraceae</taxon>
        <taxon>Undibacterium</taxon>
    </lineage>
</organism>
<sequence>MNLQKIVLKYVLLFVLLLSTVSAAFAQRDDGEYQIMHARYGTAERNVDVTQALRELAQRDRSFRVNNHSFAIDPHPYQKKILRIYARDPLGQMRTFEYREGSRVDGDLFTAWGRGDWGRDGDYRGGWDGRGNHEDDDFRDRRNGHDDGEYLILSARYGTFERNVDVTDSLKQLARRDREFRIGNASFGIDPHPRRIKTLRIYARGSRGEIRTFEYREGSVVDGALFKSWSRGDWGNRGDYKDGWGNRQDRYESENQNDNRDRQYSGRQYRDDQAVTQLIIHNAYYGIESRKMDVTAVLQSLVRDGQLEMRVENATTGGNDPAPGARKTLWVTYSVSGQAARSVRVDERNWLNLR</sequence>
<feature type="domain" description="DnaJ-like protein C11 C-terminal" evidence="4">
    <location>
        <begin position="268"/>
        <end position="346"/>
    </location>
</feature>
<keyword evidence="3" id="KW-0732">Signal</keyword>
<evidence type="ECO:0000256" key="1">
    <source>
        <dbReference type="ARBA" id="ARBA00023186"/>
    </source>
</evidence>
<dbReference type="EMBL" id="JACOFW010000052">
    <property type="protein sequence ID" value="MBC3809707.1"/>
    <property type="molecule type" value="Genomic_DNA"/>
</dbReference>
<dbReference type="InterPro" id="IPR024586">
    <property type="entry name" value="DnaJ-like_C11_C"/>
</dbReference>